<dbReference type="Proteomes" id="UP000249499">
    <property type="component" value="Plasmid pRt1078"/>
</dbReference>
<dbReference type="RefSeq" id="WP_133255644.1">
    <property type="nucleotide sequence ID" value="NZ_CP117256.1"/>
</dbReference>
<gene>
    <name evidence="1" type="ORF">PR017_19195</name>
</gene>
<reference evidence="2" key="2">
    <citation type="journal article" date="2023" name="MicrobiologyOpen">
        <title>Genomics of the tumorigenes clade of the family Rhizobiaceae and description of Rhizobium rhododendri sp. nov.</title>
        <authorList>
            <person name="Kuzmanovic N."/>
            <person name="diCenzo G.C."/>
            <person name="Bunk B."/>
            <person name="Sproeer C."/>
            <person name="Fruehling A."/>
            <person name="Neumann-Schaal M."/>
            <person name="Overmann J."/>
            <person name="Smalla K."/>
        </authorList>
    </citation>
    <scope>NUCLEOTIDE SEQUENCE [LARGE SCALE GENOMIC DNA]</scope>
    <source>
        <strain evidence="2">1078</strain>
        <plasmid evidence="2">pRt1078</plasmid>
    </source>
</reference>
<geneLocation type="plasmid" evidence="1 2">
    <name>pRt1078</name>
</geneLocation>
<reference evidence="1 2" key="1">
    <citation type="journal article" date="2018" name="Sci. Rep.">
        <title>Rhizobium tumorigenes sp. nov., a novel plant tumorigenic bacterium isolated from cane gall tumors on thornless blackberry.</title>
        <authorList>
            <person name="Kuzmanovi N."/>
            <person name="Smalla K."/>
            <person name="Gronow S."/>
            <person name="PuBawska J."/>
        </authorList>
    </citation>
    <scope>NUCLEOTIDE SEQUENCE [LARGE SCALE GENOMIC DNA]</scope>
    <source>
        <strain evidence="1 2">1078</strain>
    </source>
</reference>
<keyword evidence="1" id="KW-0614">Plasmid</keyword>
<protein>
    <submittedName>
        <fullName evidence="1">Uncharacterized protein</fullName>
    </submittedName>
</protein>
<evidence type="ECO:0000313" key="2">
    <source>
        <dbReference type="Proteomes" id="UP000249499"/>
    </source>
</evidence>
<organism evidence="1 2">
    <name type="scientific">Rhizobium tumorigenes</name>
    <dbReference type="NCBI Taxonomy" id="2041385"/>
    <lineage>
        <taxon>Bacteria</taxon>
        <taxon>Pseudomonadati</taxon>
        <taxon>Pseudomonadota</taxon>
        <taxon>Alphaproteobacteria</taxon>
        <taxon>Hyphomicrobiales</taxon>
        <taxon>Rhizobiaceae</taxon>
        <taxon>Rhizobium/Agrobacterium group</taxon>
        <taxon>Rhizobium</taxon>
    </lineage>
</organism>
<dbReference type="KEGG" id="rtu:PR017_19195"/>
<keyword evidence="2" id="KW-1185">Reference proteome</keyword>
<dbReference type="AlphaFoldDB" id="A0AAF1KMN2"/>
<dbReference type="EMBL" id="CP117256">
    <property type="protein sequence ID" value="WFR98013.1"/>
    <property type="molecule type" value="Genomic_DNA"/>
</dbReference>
<sequence>MTFEPDAKLPVQGSLSRVNALDLNAERVWTYQHTIDLGQHPRFALSGTWIRLSACALIIGVSSAAAYTTQWHGAANPPAARPSIHTASLHGGVKPTGLMAAIDSSPARGASTSPFPLAPVVAIPFSKPANYAFDKIASPRANKPTSPIKRPSNLEVLKECGSKCQRRDHQAVGSIRHGQVSNNALLTKGDEAGRGFRPLQQAQYVLEQTAAVPWLAIETGRNAIRSIADLD</sequence>
<name>A0AAF1KMN2_9HYPH</name>
<accession>A0AAF1KMN2</accession>
<evidence type="ECO:0000313" key="1">
    <source>
        <dbReference type="EMBL" id="WFR98013.1"/>
    </source>
</evidence>
<proteinExistence type="predicted"/>